<keyword evidence="5" id="KW-0808">Transferase</keyword>
<evidence type="ECO:0000313" key="5">
    <source>
        <dbReference type="EMBL" id="UOB21197.1"/>
    </source>
</evidence>
<keyword evidence="3" id="KW-1133">Transmembrane helix</keyword>
<evidence type="ECO:0000259" key="4">
    <source>
        <dbReference type="Pfam" id="PF01757"/>
    </source>
</evidence>
<reference evidence="5" key="1">
    <citation type="submission" date="2022-03" db="EMBL/GenBank/DDBJ databases">
        <authorList>
            <person name="Vrbovska V."/>
            <person name="Kovarovic V."/>
            <person name="Botka T."/>
            <person name="Pantucek R."/>
        </authorList>
    </citation>
    <scope>NUCLEOTIDE SEQUENCE</scope>
    <source>
        <strain evidence="5">CCM 2609</strain>
    </source>
</reference>
<feature type="transmembrane region" description="Helical" evidence="3">
    <location>
        <begin position="71"/>
        <end position="93"/>
    </location>
</feature>
<dbReference type="Proteomes" id="UP000830343">
    <property type="component" value="Chromosome"/>
</dbReference>
<feature type="transmembrane region" description="Helical" evidence="3">
    <location>
        <begin position="12"/>
        <end position="30"/>
    </location>
</feature>
<feature type="transmembrane region" description="Helical" evidence="3">
    <location>
        <begin position="234"/>
        <end position="251"/>
    </location>
</feature>
<feature type="transmembrane region" description="Helical" evidence="3">
    <location>
        <begin position="157"/>
        <end position="174"/>
    </location>
</feature>
<feature type="transmembrane region" description="Helical" evidence="3">
    <location>
        <begin position="186"/>
        <end position="204"/>
    </location>
</feature>
<keyword evidence="6" id="KW-1185">Reference proteome</keyword>
<dbReference type="InterPro" id="IPR052734">
    <property type="entry name" value="Nod_factor_acetyltransferase"/>
</dbReference>
<comment type="subcellular location">
    <subcellularLocation>
        <location evidence="1">Membrane</location>
    </subcellularLocation>
</comment>
<accession>A0ABY3ZWA3</accession>
<dbReference type="Pfam" id="PF01757">
    <property type="entry name" value="Acyl_transf_3"/>
    <property type="match status" value="1"/>
</dbReference>
<dbReference type="InterPro" id="IPR002656">
    <property type="entry name" value="Acyl_transf_3_dom"/>
</dbReference>
<feature type="transmembrane region" description="Helical" evidence="3">
    <location>
        <begin position="133"/>
        <end position="151"/>
    </location>
</feature>
<feature type="transmembrane region" description="Helical" evidence="3">
    <location>
        <begin position="291"/>
        <end position="310"/>
    </location>
</feature>
<proteinExistence type="inferred from homology"/>
<keyword evidence="5" id="KW-0012">Acyltransferase</keyword>
<gene>
    <name evidence="5" type="ORF">MRZ06_03705</name>
</gene>
<evidence type="ECO:0000256" key="3">
    <source>
        <dbReference type="SAM" id="Phobius"/>
    </source>
</evidence>
<keyword evidence="3" id="KW-0812">Transmembrane</keyword>
<reference evidence="5" key="2">
    <citation type="submission" date="2022-04" db="EMBL/GenBank/DDBJ databases">
        <title>Antimicrobial genetic elements in methicillin-resistant Macrococcus armenti.</title>
        <authorList>
            <person name="Keller J.E."/>
            <person name="Schwendener S."/>
            <person name="Pantucek R."/>
            <person name="Perreten V."/>
        </authorList>
    </citation>
    <scope>NUCLEOTIDE SEQUENCE</scope>
    <source>
        <strain evidence="5">CCM 2609</strain>
    </source>
</reference>
<feature type="domain" description="Acyltransferase 3" evidence="4">
    <location>
        <begin position="7"/>
        <end position="310"/>
    </location>
</feature>
<sequence>MKKERDYYFDNAKLYLIILVVFGHIIRSYINESQFIYALYMFIYSFHMPAFVLISGYFAKSIHKPGYIKKVALKLLLPYIIFQTFYAVYYYLIDDVSTIKLNPFDPEWAMWFLISLFSWQIILFIVKDINALIVLPVSFLIGVTAGYFSFIDGTLSLSRTLVFLPLFLLGYYAQPSHFKYIRDKKYVIFSILVLSAVFLFYYLFKIDFNWLFGSKPYESIEAHAPDMYSGFKRLAVYVIIIVSTTSFLNIVPNRQLKYTYIGSRTMFIYLLHGLFVGIFRARNWNEYFNDHLFSAIIFAILSTIFIVYFFSHRRVKKLTSPIIELKK</sequence>
<dbReference type="PANTHER" id="PTHR37312">
    <property type="entry name" value="MEMBRANE-BOUND ACYLTRANSFERASE YKRP-RELATED"/>
    <property type="match status" value="1"/>
</dbReference>
<feature type="transmembrane region" description="Helical" evidence="3">
    <location>
        <begin position="108"/>
        <end position="126"/>
    </location>
</feature>
<name>A0ABY3ZWA3_9STAP</name>
<dbReference type="GO" id="GO:0016746">
    <property type="term" value="F:acyltransferase activity"/>
    <property type="evidence" value="ECO:0007669"/>
    <property type="project" value="UniProtKB-KW"/>
</dbReference>
<dbReference type="EMBL" id="CP094348">
    <property type="protein sequence ID" value="UOB21197.1"/>
    <property type="molecule type" value="Genomic_DNA"/>
</dbReference>
<evidence type="ECO:0000313" key="6">
    <source>
        <dbReference type="Proteomes" id="UP000830343"/>
    </source>
</evidence>
<evidence type="ECO:0000256" key="1">
    <source>
        <dbReference type="ARBA" id="ARBA00004370"/>
    </source>
</evidence>
<keyword evidence="3" id="KW-0472">Membrane</keyword>
<dbReference type="RefSeq" id="WP_243366650.1">
    <property type="nucleotide sequence ID" value="NZ_CP094348.1"/>
</dbReference>
<comment type="similarity">
    <text evidence="2">Belongs to the acyltransferase 3 family.</text>
</comment>
<feature type="transmembrane region" description="Helical" evidence="3">
    <location>
        <begin position="36"/>
        <end position="59"/>
    </location>
</feature>
<organism evidence="5 6">
    <name type="scientific">Macrococcus armenti</name>
    <dbReference type="NCBI Taxonomy" id="2875764"/>
    <lineage>
        <taxon>Bacteria</taxon>
        <taxon>Bacillati</taxon>
        <taxon>Bacillota</taxon>
        <taxon>Bacilli</taxon>
        <taxon>Bacillales</taxon>
        <taxon>Staphylococcaceae</taxon>
        <taxon>Macrococcus</taxon>
    </lineage>
</organism>
<dbReference type="PANTHER" id="PTHR37312:SF1">
    <property type="entry name" value="MEMBRANE-BOUND ACYLTRANSFERASE YKRP-RELATED"/>
    <property type="match status" value="1"/>
</dbReference>
<feature type="transmembrane region" description="Helical" evidence="3">
    <location>
        <begin position="258"/>
        <end position="279"/>
    </location>
</feature>
<protein>
    <submittedName>
        <fullName evidence="5">Acyltransferase family protein</fullName>
    </submittedName>
</protein>
<evidence type="ECO:0000256" key="2">
    <source>
        <dbReference type="ARBA" id="ARBA00007400"/>
    </source>
</evidence>